<gene>
    <name evidence="1" type="ORF">BDP27DRAFT_1507786</name>
</gene>
<comment type="caution">
    <text evidence="1">The sequence shown here is derived from an EMBL/GenBank/DDBJ whole genome shotgun (WGS) entry which is preliminary data.</text>
</comment>
<dbReference type="EMBL" id="JADNRY010000381">
    <property type="protein sequence ID" value="KAF9058439.1"/>
    <property type="molecule type" value="Genomic_DNA"/>
</dbReference>
<organism evidence="1 2">
    <name type="scientific">Rhodocollybia butyracea</name>
    <dbReference type="NCBI Taxonomy" id="206335"/>
    <lineage>
        <taxon>Eukaryota</taxon>
        <taxon>Fungi</taxon>
        <taxon>Dikarya</taxon>
        <taxon>Basidiomycota</taxon>
        <taxon>Agaricomycotina</taxon>
        <taxon>Agaricomycetes</taxon>
        <taxon>Agaricomycetidae</taxon>
        <taxon>Agaricales</taxon>
        <taxon>Marasmiineae</taxon>
        <taxon>Omphalotaceae</taxon>
        <taxon>Rhodocollybia</taxon>
    </lineage>
</organism>
<evidence type="ECO:0000313" key="2">
    <source>
        <dbReference type="Proteomes" id="UP000772434"/>
    </source>
</evidence>
<proteinExistence type="predicted"/>
<keyword evidence="2" id="KW-1185">Reference proteome</keyword>
<reference evidence="1" key="1">
    <citation type="submission" date="2020-11" db="EMBL/GenBank/DDBJ databases">
        <authorList>
            <consortium name="DOE Joint Genome Institute"/>
            <person name="Ahrendt S."/>
            <person name="Riley R."/>
            <person name="Andreopoulos W."/>
            <person name="Labutti K."/>
            <person name="Pangilinan J."/>
            <person name="Ruiz-Duenas F.J."/>
            <person name="Barrasa J.M."/>
            <person name="Sanchez-Garcia M."/>
            <person name="Camarero S."/>
            <person name="Miyauchi S."/>
            <person name="Serrano A."/>
            <person name="Linde D."/>
            <person name="Babiker R."/>
            <person name="Drula E."/>
            <person name="Ayuso-Fernandez I."/>
            <person name="Pacheco R."/>
            <person name="Padilla G."/>
            <person name="Ferreira P."/>
            <person name="Barriuso J."/>
            <person name="Kellner H."/>
            <person name="Castanera R."/>
            <person name="Alfaro M."/>
            <person name="Ramirez L."/>
            <person name="Pisabarro A.G."/>
            <person name="Kuo A."/>
            <person name="Tritt A."/>
            <person name="Lipzen A."/>
            <person name="He G."/>
            <person name="Yan M."/>
            <person name="Ng V."/>
            <person name="Cullen D."/>
            <person name="Martin F."/>
            <person name="Rosso M.-N."/>
            <person name="Henrissat B."/>
            <person name="Hibbett D."/>
            <person name="Martinez A.T."/>
            <person name="Grigoriev I.V."/>
        </authorList>
    </citation>
    <scope>NUCLEOTIDE SEQUENCE</scope>
    <source>
        <strain evidence="1">AH 40177</strain>
    </source>
</reference>
<evidence type="ECO:0000313" key="1">
    <source>
        <dbReference type="EMBL" id="KAF9058439.1"/>
    </source>
</evidence>
<accession>A0A9P5P448</accession>
<dbReference type="Proteomes" id="UP000772434">
    <property type="component" value="Unassembled WGS sequence"/>
</dbReference>
<name>A0A9P5P448_9AGAR</name>
<dbReference type="AlphaFoldDB" id="A0A9P5P448"/>
<protein>
    <submittedName>
        <fullName evidence="1">Uncharacterized protein</fullName>
    </submittedName>
</protein>
<sequence>MEYGQESFWSEGTSSIWRELIYQQQKWGEWKLHESGAVIYAVQKWEKIPTSAETFKAPRRNFISPRNLTSIIPSYTWRKAIKRNGQSLNVLTPYQVPSSIGPTFHQKLTPKGREYRAYTEPGITEAGISDVPARLWPVSPGFGPQALGFGLEKLRPGPAKTAPAWPGLALA</sequence>